<name>A0AA44C7K5_9GAMM</name>
<dbReference type="RefSeq" id="WP_165893244.1">
    <property type="nucleotide sequence ID" value="NZ_JAAPAP010000011.1"/>
</dbReference>
<evidence type="ECO:0000313" key="2">
    <source>
        <dbReference type="Proteomes" id="UP000736384"/>
    </source>
</evidence>
<dbReference type="AlphaFoldDB" id="A0AA44C7K5"/>
<protein>
    <submittedName>
        <fullName evidence="1">Uncharacterized protein</fullName>
    </submittedName>
</protein>
<organism evidence="1 2">
    <name type="scientific">Azotobacter chroococcum</name>
    <dbReference type="NCBI Taxonomy" id="353"/>
    <lineage>
        <taxon>Bacteria</taxon>
        <taxon>Pseudomonadati</taxon>
        <taxon>Pseudomonadota</taxon>
        <taxon>Gammaproteobacteria</taxon>
        <taxon>Pseudomonadales</taxon>
        <taxon>Pseudomonadaceae</taxon>
        <taxon>Azotobacter</taxon>
    </lineage>
</organism>
<sequence length="570" mass="62754">MATLSGQLARPTLADIDNPQLTADRSAFAWVNQFDPSPFASVSPRVGQTIPATAWPVEANGRSIAGQRMRAHLDDWYHRLHISPRQLDLGNVVSTQTTAVTLWNAYLEPRTLTALEGVEEGLLVSGQLEPPLLFNGLQEREWQVSVTPDGQPVLDTAVVWLFDNGDEASLRITANRIIAWSFAPDWADGVLERLTWATDILQSESGVEQRRAIRLAPRREFEAPMLVEGRERQLLDLALFGWGSRVWAVPVWPDIQLLDQPVALGATRIDCATGGLDFAAGSLAMLRGESAFVYEVVEVAAIDVAGLDLVRPTQQAWPAGSRLYPARPAQLLEQPSLTRLTDTAQSAEVRFQVVEACDWPEILPTTLYRGRPVLEQRPDESEELTTSYARLLSELDNGAAIPRVTDVAGRAFPVQGHRWLGLGRSERGAFRSLLYALRGRQVPVWLPTHADDLELVATVTGVATSLDVANVGYTRFASGKPGRCDIRLELWNGTVFHRRISGSTELSTDVERLAIDSPLGVPVEPADVARISWMALCRLDSDGIEIHHETDSEGVASCALVFRGVRDDEF</sequence>
<evidence type="ECO:0000313" key="1">
    <source>
        <dbReference type="EMBL" id="NHN78559.1"/>
    </source>
</evidence>
<reference evidence="1" key="1">
    <citation type="submission" date="2020-03" db="EMBL/GenBank/DDBJ databases">
        <title>Genome assembly of Azotobacter chroococcum W5.</title>
        <authorList>
            <person name="Kannepalli A."/>
        </authorList>
    </citation>
    <scope>NUCLEOTIDE SEQUENCE</scope>
    <source>
        <strain evidence="1">W5</strain>
    </source>
</reference>
<accession>A0AA44C7K5</accession>
<dbReference type="Proteomes" id="UP000736384">
    <property type="component" value="Unassembled WGS sequence"/>
</dbReference>
<comment type="caution">
    <text evidence="1">The sequence shown here is derived from an EMBL/GenBank/DDBJ whole genome shotgun (WGS) entry which is preliminary data.</text>
</comment>
<gene>
    <name evidence="1" type="ORF">HA520_14940</name>
</gene>
<dbReference type="EMBL" id="JAAPAP010000011">
    <property type="protein sequence ID" value="NHN78559.1"/>
    <property type="molecule type" value="Genomic_DNA"/>
</dbReference>
<proteinExistence type="predicted"/>